<comment type="caution">
    <text evidence="1">The sequence shown here is derived from an EMBL/GenBank/DDBJ whole genome shotgun (WGS) entry which is preliminary data.</text>
</comment>
<dbReference type="RefSeq" id="WP_099472140.1">
    <property type="nucleotide sequence ID" value="NZ_CP041025.1"/>
</dbReference>
<dbReference type="AlphaFoldDB" id="A0A2G4YSD2"/>
<evidence type="ECO:0000313" key="1">
    <source>
        <dbReference type="EMBL" id="PHZ85252.1"/>
    </source>
</evidence>
<dbReference type="InParanoid" id="A0A2G4YSD2"/>
<gene>
    <name evidence="1" type="ORF">CRD36_07550</name>
</gene>
<sequence>MTQNKDLIALHNNTHRSRSLSVALLQDLTTAQTAYRVGIRYIPDKLLLDPENLPAYLEKILSQTDVTVDLLAPEIIEDLMDQVIPKWIEVTLEQAPDQQNQKIIVTVEDRQPNWQDDGLLLRLPRLFP</sequence>
<reference evidence="1 2" key="1">
    <citation type="submission" date="2017-10" db="EMBL/GenBank/DDBJ databases">
        <title>Frigbacter circumglobatus gen. nov. sp. nov., isolated from sediment cultured in situ.</title>
        <authorList>
            <person name="Zhao Z."/>
        </authorList>
    </citation>
    <scope>NUCLEOTIDE SEQUENCE [LARGE SCALE GENOMIC DNA]</scope>
    <source>
        <strain evidence="1 2">ZYL</strain>
    </source>
</reference>
<accession>A0A2G4YSD2</accession>
<dbReference type="Proteomes" id="UP000229730">
    <property type="component" value="Unassembled WGS sequence"/>
</dbReference>
<evidence type="ECO:0000313" key="2">
    <source>
        <dbReference type="Proteomes" id="UP000229730"/>
    </source>
</evidence>
<dbReference type="OrthoDB" id="8449321at2"/>
<keyword evidence="2" id="KW-1185">Reference proteome</keyword>
<dbReference type="EMBL" id="PDEM01000016">
    <property type="protein sequence ID" value="PHZ85252.1"/>
    <property type="molecule type" value="Genomic_DNA"/>
</dbReference>
<proteinExistence type="predicted"/>
<name>A0A2G4YSD2_9PROT</name>
<protein>
    <submittedName>
        <fullName evidence="1">Uncharacterized protein</fullName>
    </submittedName>
</protein>
<organism evidence="1 2">
    <name type="scientific">Paremcibacter congregatus</name>
    <dbReference type="NCBI Taxonomy" id="2043170"/>
    <lineage>
        <taxon>Bacteria</taxon>
        <taxon>Pseudomonadati</taxon>
        <taxon>Pseudomonadota</taxon>
        <taxon>Alphaproteobacteria</taxon>
        <taxon>Emcibacterales</taxon>
        <taxon>Emcibacteraceae</taxon>
        <taxon>Paremcibacter</taxon>
    </lineage>
</organism>